<dbReference type="Gene3D" id="3.90.550.10">
    <property type="entry name" value="Spore Coat Polysaccharide Biosynthesis Protein SpsA, Chain A"/>
    <property type="match status" value="1"/>
</dbReference>
<feature type="region of interest" description="Disordered" evidence="4">
    <location>
        <begin position="268"/>
        <end position="287"/>
    </location>
</feature>
<keyword evidence="2" id="KW-0328">Glycosyltransferase</keyword>
<dbReference type="EMBL" id="AAPJ01000002">
    <property type="protein sequence ID" value="EAS50430.1"/>
    <property type="molecule type" value="Genomic_DNA"/>
</dbReference>
<organism evidence="7 8">
    <name type="scientific">Aurantimonas manganoxydans (strain ATCC BAA-1229 / DSM 21871 / SI85-9A1)</name>
    <dbReference type="NCBI Taxonomy" id="287752"/>
    <lineage>
        <taxon>Bacteria</taxon>
        <taxon>Pseudomonadati</taxon>
        <taxon>Pseudomonadota</taxon>
        <taxon>Alphaproteobacteria</taxon>
        <taxon>Hyphomicrobiales</taxon>
        <taxon>Aurantimonadaceae</taxon>
        <taxon>Aurantimonas</taxon>
    </lineage>
</organism>
<accession>Q1YKU3</accession>
<sequence>MTVSVLTLTRNRRPHLLNLMESLRQQTRKPDELVIACMQPAIEPDLPEIGIPVRQFTVPGEALPLAAARNRAAEAATGETLIFLDVDCVAAPGLVARFTDACAQTDGFFLGEVLYLPGGAIDGALDFDALDAVGIVHPSKPDMPRAGLRREANTGEFWGLSFAVRKATWQRLGGMDERFIGYGGEETDLAARLDPAGVPLYWTAGARAYHQHHTVHVPPLPHFDAILANARRFHAKHRRWCMDYWLGQFADRGLIDWDPAGDEIVARRRPTPEEMAAARQPDSVRFS</sequence>
<evidence type="ECO:0000313" key="8">
    <source>
        <dbReference type="Proteomes" id="UP000000321"/>
    </source>
</evidence>
<dbReference type="CDD" id="cd00761">
    <property type="entry name" value="Glyco_tranf_GTA_type"/>
    <property type="match status" value="1"/>
</dbReference>
<comment type="similarity">
    <text evidence="1">Belongs to the glycosyltransferase 2 family.</text>
</comment>
<proteinExistence type="inferred from homology"/>
<evidence type="ECO:0000259" key="5">
    <source>
        <dbReference type="Pfam" id="PF00535"/>
    </source>
</evidence>
<evidence type="ECO:0000256" key="3">
    <source>
        <dbReference type="ARBA" id="ARBA00022679"/>
    </source>
</evidence>
<evidence type="ECO:0000256" key="2">
    <source>
        <dbReference type="ARBA" id="ARBA00022676"/>
    </source>
</evidence>
<reference evidence="7 8" key="1">
    <citation type="journal article" date="2008" name="Appl. Environ. Microbiol.">
        <title>Genomic insights into Mn(II) oxidation by the marine alphaproteobacterium Aurantimonas sp. strain SI85-9A1.</title>
        <authorList>
            <person name="Dick G.J."/>
            <person name="Podell S."/>
            <person name="Johnson H.A."/>
            <person name="Rivera-Espinoza Y."/>
            <person name="Bernier-Latmani R."/>
            <person name="McCarthy J.K."/>
            <person name="Torpey J.W."/>
            <person name="Clement B.G."/>
            <person name="Gaasterland T."/>
            <person name="Tebo B.M."/>
        </authorList>
    </citation>
    <scope>NUCLEOTIDE SEQUENCE [LARGE SCALE GENOMIC DNA]</scope>
    <source>
        <strain evidence="7 8">SI85-9A1</strain>
    </source>
</reference>
<dbReference type="Proteomes" id="UP000000321">
    <property type="component" value="Unassembled WGS sequence"/>
</dbReference>
<dbReference type="GO" id="GO:0016757">
    <property type="term" value="F:glycosyltransferase activity"/>
    <property type="evidence" value="ECO:0007669"/>
    <property type="project" value="UniProtKB-KW"/>
</dbReference>
<dbReference type="InterPro" id="IPR029044">
    <property type="entry name" value="Nucleotide-diphossugar_trans"/>
</dbReference>
<dbReference type="PANTHER" id="PTHR43179">
    <property type="entry name" value="RHAMNOSYLTRANSFERASE WBBL"/>
    <property type="match status" value="1"/>
</dbReference>
<evidence type="ECO:0000259" key="6">
    <source>
        <dbReference type="Pfam" id="PF02709"/>
    </source>
</evidence>
<dbReference type="InterPro" id="IPR001173">
    <property type="entry name" value="Glyco_trans_2-like"/>
</dbReference>
<dbReference type="Pfam" id="PF00535">
    <property type="entry name" value="Glycos_transf_2"/>
    <property type="match status" value="1"/>
</dbReference>
<comment type="caution">
    <text evidence="7">The sequence shown here is derived from an EMBL/GenBank/DDBJ whole genome shotgun (WGS) entry which is preliminary data.</text>
</comment>
<dbReference type="AlphaFoldDB" id="Q1YKU3"/>
<evidence type="ECO:0000256" key="1">
    <source>
        <dbReference type="ARBA" id="ARBA00006739"/>
    </source>
</evidence>
<dbReference type="RefSeq" id="WP_009208425.1">
    <property type="nucleotide sequence ID" value="NZ_BBWP01000013.1"/>
</dbReference>
<dbReference type="HOGENOM" id="CLU_077127_0_0_5"/>
<keyword evidence="8" id="KW-1185">Reference proteome</keyword>
<evidence type="ECO:0000256" key="4">
    <source>
        <dbReference type="SAM" id="MobiDB-lite"/>
    </source>
</evidence>
<name>Q1YKU3_AURMS</name>
<gene>
    <name evidence="7" type="ORF">SI859A1_00549</name>
</gene>
<dbReference type="BioCyc" id="AURANTIMONAS:SI859A1_00549-MONOMER"/>
<feature type="domain" description="Glycosyltransferase 2-like" evidence="5">
    <location>
        <begin position="65"/>
        <end position="103"/>
    </location>
</feature>
<feature type="domain" description="Galactosyltransferase C-terminal" evidence="6">
    <location>
        <begin position="154"/>
        <end position="205"/>
    </location>
</feature>
<evidence type="ECO:0000313" key="7">
    <source>
        <dbReference type="EMBL" id="EAS50430.1"/>
    </source>
</evidence>
<dbReference type="PANTHER" id="PTHR43179:SF12">
    <property type="entry name" value="GALACTOFURANOSYLTRANSFERASE GLFT2"/>
    <property type="match status" value="1"/>
</dbReference>
<dbReference type="Pfam" id="PF02709">
    <property type="entry name" value="Glyco_transf_7C"/>
    <property type="match status" value="1"/>
</dbReference>
<protein>
    <submittedName>
        <fullName evidence="7">Putative glycosyl transferase</fullName>
    </submittedName>
</protein>
<keyword evidence="3 7" id="KW-0808">Transferase</keyword>
<dbReference type="InterPro" id="IPR027791">
    <property type="entry name" value="Galactosyl_T_C"/>
</dbReference>
<dbReference type="SUPFAM" id="SSF53448">
    <property type="entry name" value="Nucleotide-diphospho-sugar transferases"/>
    <property type="match status" value="1"/>
</dbReference>